<dbReference type="Pfam" id="PF00403">
    <property type="entry name" value="HMA"/>
    <property type="match status" value="1"/>
</dbReference>
<dbReference type="PANTHER" id="PTHR46195:SF2">
    <property type="entry name" value="HEAVY METAL-ASSOCIATED ISOPRENYLATED PLANT PROTEIN 7"/>
    <property type="match status" value="1"/>
</dbReference>
<keyword evidence="2" id="KW-0636">Prenylation</keyword>
<feature type="compositionally biased region" description="Basic and acidic residues" evidence="4">
    <location>
        <begin position="85"/>
        <end position="100"/>
    </location>
</feature>
<dbReference type="Gene3D" id="3.30.70.100">
    <property type="match status" value="1"/>
</dbReference>
<feature type="compositionally biased region" description="Basic and acidic residues" evidence="4">
    <location>
        <begin position="205"/>
        <end position="222"/>
    </location>
</feature>
<evidence type="ECO:0000259" key="5">
    <source>
        <dbReference type="Pfam" id="PF00403"/>
    </source>
</evidence>
<dbReference type="SUPFAM" id="SSF55008">
    <property type="entry name" value="HMA, heavy metal-associated domain"/>
    <property type="match status" value="1"/>
</dbReference>
<feature type="region of interest" description="Disordered" evidence="4">
    <location>
        <begin position="164"/>
        <end position="232"/>
    </location>
</feature>
<evidence type="ECO:0000313" key="6">
    <source>
        <dbReference type="EMBL" id="WOL10740.1"/>
    </source>
</evidence>
<feature type="compositionally biased region" description="Basic and acidic residues" evidence="4">
    <location>
        <begin position="164"/>
        <end position="179"/>
    </location>
</feature>
<feature type="domain" description="HMA" evidence="5">
    <location>
        <begin position="7"/>
        <end position="70"/>
    </location>
</feature>
<keyword evidence="7" id="KW-1185">Reference proteome</keyword>
<keyword evidence="1" id="KW-0479">Metal-binding</keyword>
<evidence type="ECO:0000256" key="3">
    <source>
        <dbReference type="ARBA" id="ARBA00024045"/>
    </source>
</evidence>
<dbReference type="InterPro" id="IPR036163">
    <property type="entry name" value="HMA_dom_sf"/>
</dbReference>
<reference evidence="6 7" key="1">
    <citation type="submission" date="2023-10" db="EMBL/GenBank/DDBJ databases">
        <title>Chromosome-scale genome assembly provides insights into flower coloration mechanisms of Canna indica.</title>
        <authorList>
            <person name="Li C."/>
        </authorList>
    </citation>
    <scope>NUCLEOTIDE SEQUENCE [LARGE SCALE GENOMIC DNA]</scope>
    <source>
        <tissue evidence="6">Flower</tissue>
    </source>
</reference>
<protein>
    <submittedName>
        <fullName evidence="6">Heavy metal-associated isoprenylated plant protein 3-like</fullName>
    </submittedName>
</protein>
<accession>A0AAQ3QJT6</accession>
<proteinExistence type="inferred from homology"/>
<evidence type="ECO:0000256" key="1">
    <source>
        <dbReference type="ARBA" id="ARBA00022723"/>
    </source>
</evidence>
<dbReference type="InterPro" id="IPR006121">
    <property type="entry name" value="HMA_dom"/>
</dbReference>
<evidence type="ECO:0000313" key="7">
    <source>
        <dbReference type="Proteomes" id="UP001327560"/>
    </source>
</evidence>
<organism evidence="6 7">
    <name type="scientific">Canna indica</name>
    <name type="common">Indian-shot</name>
    <dbReference type="NCBI Taxonomy" id="4628"/>
    <lineage>
        <taxon>Eukaryota</taxon>
        <taxon>Viridiplantae</taxon>
        <taxon>Streptophyta</taxon>
        <taxon>Embryophyta</taxon>
        <taxon>Tracheophyta</taxon>
        <taxon>Spermatophyta</taxon>
        <taxon>Magnoliopsida</taxon>
        <taxon>Liliopsida</taxon>
        <taxon>Zingiberales</taxon>
        <taxon>Cannaceae</taxon>
        <taxon>Canna</taxon>
    </lineage>
</organism>
<dbReference type="EMBL" id="CP136895">
    <property type="protein sequence ID" value="WOL10740.1"/>
    <property type="molecule type" value="Genomic_DNA"/>
</dbReference>
<feature type="compositionally biased region" description="Gly residues" evidence="4">
    <location>
        <begin position="223"/>
        <end position="232"/>
    </location>
</feature>
<dbReference type="CDD" id="cd00371">
    <property type="entry name" value="HMA"/>
    <property type="match status" value="1"/>
</dbReference>
<keyword evidence="2" id="KW-0449">Lipoprotein</keyword>
<gene>
    <name evidence="6" type="ORF">Cni_G19499</name>
</gene>
<dbReference type="AlphaFoldDB" id="A0AAQ3QJT6"/>
<dbReference type="GO" id="GO:0046872">
    <property type="term" value="F:metal ion binding"/>
    <property type="evidence" value="ECO:0007669"/>
    <property type="project" value="UniProtKB-KW"/>
</dbReference>
<name>A0AAQ3QJT6_9LILI</name>
<feature type="region of interest" description="Disordered" evidence="4">
    <location>
        <begin position="76"/>
        <end position="100"/>
    </location>
</feature>
<evidence type="ECO:0000256" key="4">
    <source>
        <dbReference type="SAM" id="MobiDB-lite"/>
    </source>
</evidence>
<dbReference type="Proteomes" id="UP001327560">
    <property type="component" value="Chromosome 6"/>
</dbReference>
<dbReference type="InterPro" id="IPR044577">
    <property type="entry name" value="HIPP4/7/8/17/18/19"/>
</dbReference>
<sequence length="232" mass="25411">MWTSLLVFMHCEGCARKVKRCLRDACLHYVVAGVEDVKTDYRTHKMVVKGKKAAENPMKVVEWIQKKTGRKVELLTPLPPSKTKKKEEDKKEEENLKEDEKKEVIVPKDSSFLLDIDQRFKLFLSADHCAESNRGAGGGTEFEGHSEGYLRTAEAGGVRLQEVRQARGGDEVEDAKDGRVGGSGGGDAAKDKKKADAEAGGGNADNDKKEKKGDEEKEKKEAGGGGGDTMDK</sequence>
<evidence type="ECO:0000256" key="2">
    <source>
        <dbReference type="ARBA" id="ARBA00023289"/>
    </source>
</evidence>
<dbReference type="PANTHER" id="PTHR46195">
    <property type="entry name" value="HEAVY METAL-ASSOCIATED ISOPRENYLATED PLANT PROTEIN 7"/>
    <property type="match status" value="1"/>
</dbReference>
<feature type="compositionally biased region" description="Basic and acidic residues" evidence="4">
    <location>
        <begin position="188"/>
        <end position="197"/>
    </location>
</feature>
<comment type="similarity">
    <text evidence="3">Belongs to the HIPP family.</text>
</comment>